<accession>A0A3M2RW65</accession>
<evidence type="ECO:0000256" key="1">
    <source>
        <dbReference type="ARBA" id="ARBA00022737"/>
    </source>
</evidence>
<dbReference type="Proteomes" id="UP000277212">
    <property type="component" value="Unassembled WGS sequence"/>
</dbReference>
<feature type="repeat" description="ANK" evidence="3">
    <location>
        <begin position="1509"/>
        <end position="1541"/>
    </location>
</feature>
<dbReference type="EMBL" id="NKUJ01000255">
    <property type="protein sequence ID" value="RMJ09125.1"/>
    <property type="molecule type" value="Genomic_DNA"/>
</dbReference>
<name>A0A3M2RW65_9HYPO</name>
<organism evidence="4 5">
    <name type="scientific">Fusarium kuroshium</name>
    <dbReference type="NCBI Taxonomy" id="2010991"/>
    <lineage>
        <taxon>Eukaryota</taxon>
        <taxon>Fungi</taxon>
        <taxon>Dikarya</taxon>
        <taxon>Ascomycota</taxon>
        <taxon>Pezizomycotina</taxon>
        <taxon>Sordariomycetes</taxon>
        <taxon>Hypocreomycetidae</taxon>
        <taxon>Hypocreales</taxon>
        <taxon>Nectriaceae</taxon>
        <taxon>Fusarium</taxon>
        <taxon>Fusarium solani species complex</taxon>
    </lineage>
</organism>
<dbReference type="PANTHER" id="PTHR24198:SF165">
    <property type="entry name" value="ANKYRIN REPEAT-CONTAINING PROTEIN-RELATED"/>
    <property type="match status" value="1"/>
</dbReference>
<dbReference type="InterPro" id="IPR036770">
    <property type="entry name" value="Ankyrin_rpt-contain_sf"/>
</dbReference>
<dbReference type="STRING" id="2010991.A0A3M2RW65"/>
<proteinExistence type="predicted"/>
<sequence length="1841" mass="203863">MAVSAQSEFLSRLLCKMSPTQSAMLNRISELKASTLAACANISTRLREGSPLKSDLKPLIVELRLLAGALFSLESLIVELGENSENDMPITETTDWPLLDGCEMLISAIQSFHTYATPDGLKAARSSLLDNRSKLGFVLGSSESLQDIVLQFSILGSNSIPQLMSNNVDTEMVESRPQTRDETEPSAEEVSAWLTILNSSDNDREPAEYNKEIALVQSRRITTNYRTAATRWPEYAERYWQKLRPQVCSLFRIQRSYSFVQWVLEYARETFPRALGPLALSPRLLLELTDALCDGSVSSLHIAAALGLPNLCRDLLSMGADINQTSILGTPLFCSLMGTKVLATRAEPESWGSLLVGGDSDVERAATILHLLDEGADCTYKYNWKNADEVSLAGLAFWVAMTTKHEAIFTRIMKGGSKLDGAFLELMQRETLVMRGLFHKARFARLLTFAYDLTLADIVSETLEYGELQKTVSQLMKHANIKFSFAEESGKITTLEDHHIPEVTRNAVLDFDVTLVERLTSDPRFDPNLPFGKNGLSGTILHTATEGSQLEIMDILIAAGADMGAIDSNERTPIMVVEDLSALSKLVLDHGASTTDTDKDGRTIWHLCALTNDVALLKWLWDYDPCRNENIRKKDYFGFTPLVASFAYIDTLAQPPRGLRQPVPLAARFMLEACRGHVTLKGNERLAEYAVQWGDANLVKKVFEIIPESINNNRFLLKYLNMSASNELLQLVLDKCRELPWQFPNGSTVVETIITNTKLTAGRYGAFAVPTAHPSCFPHITREGYERLLTPEVLKSRDNANRHLWVRFCDAILPLLSGTGTTTHPSSLYFLSGFINLAIRCLVERGVLADYENETGKCAILYIAEAKRTDGQPYWQGWQYPFVTTVLEAAEGSLQLLPSLDWDGPNSFVTSFQAVLLLQQAVHHKLSHLVKLLVDTGISVHRVWDKLLGVSLFEAALLDDVDLAMVRTLLSRSRPTELMARQFETFDKLHVLLETQFAVQVVIKLIERGMDPNLLPTNVFGKNGSKGGVSFHWSMLTEAICQHKSEIACALLENGADPALAASDGYNALIAACQNGQVVVLEEIIEREPDNLDWKCVFEEEDGVTYNALQTAAANSHRDVLETLILATPLIDEIDATTPKNGLSPAHLAAKAGSLECIKVLAKFGADLTATDSSGRSPLFWAILRGNNEVVEYLKDSLLDPEEDREQDYGISVLDPVDSTDLSGGLHAQQLVSRPFHGRTPESIRLTEQRRLGHMIADAVSRHRPSSGGLFSSLLNHISKDELESAILPCDGCTLLSYTASQALISPMVELLELGFTGFVAGCQEHWPNGYNALVQGCLQIQKLLQVNIFTAPKKVYSFIEKCLDAYLAEGRLWFHLSQPPIHAICQYQQTIGGPDFSHQEKVLKIFIDHLVAHADEYWTLLQRSGLQGLSDSADEQDTTKRLLRFVLNARSKVGMGSVYYGGNLSAPLHVLIQACARDNALEADPTLFSNMARMLISHGADVNARDTELLTPINSAAEYDLQEMVDLLLEAGADPNARDIEGTTPLGHAVVTGNIEMVRSLLKHGADPQTFDGMDFRNSGSDMDFVRELIGLGLDPYGTMVGNPSLLSTLINWGSVSRAYALSGEFDFYRLAENEPSFLIKLMPLTSSSSRLRAILRRVPRECRPQVVNFQPDSGLSAGCMAIRTENTDLLKLFLNFGFDFEREWCDKGSALMFAGYIGASKSFKLLVRHGARLSYIATDRHGGKVVRSVVEATRVYPKLLQWVLVGRHYEKKSITSEAHSGTFTATRLWSGPRKAAYRFDSDKCENTRRGSESMIDYLVRVSGVIRQLAGTVVPATLVE</sequence>
<evidence type="ECO:0000256" key="2">
    <source>
        <dbReference type="ARBA" id="ARBA00023043"/>
    </source>
</evidence>
<dbReference type="PRINTS" id="PR01415">
    <property type="entry name" value="ANKYRIN"/>
</dbReference>
<dbReference type="InterPro" id="IPR002110">
    <property type="entry name" value="Ankyrin_rpt"/>
</dbReference>
<evidence type="ECO:0000313" key="5">
    <source>
        <dbReference type="Proteomes" id="UP000277212"/>
    </source>
</evidence>
<protein>
    <submittedName>
        <fullName evidence="4">Uncharacterized protein</fullName>
    </submittedName>
</protein>
<comment type="caution">
    <text evidence="4">The sequence shown here is derived from an EMBL/GenBank/DDBJ whole genome shotgun (WGS) entry which is preliminary data.</text>
</comment>
<dbReference type="Gene3D" id="1.25.40.20">
    <property type="entry name" value="Ankyrin repeat-containing domain"/>
    <property type="match status" value="5"/>
</dbReference>
<feature type="repeat" description="ANK" evidence="3">
    <location>
        <begin position="1542"/>
        <end position="1574"/>
    </location>
</feature>
<feature type="repeat" description="ANK" evidence="3">
    <location>
        <begin position="1141"/>
        <end position="1173"/>
    </location>
</feature>
<dbReference type="Pfam" id="PF12796">
    <property type="entry name" value="Ank_2"/>
    <property type="match status" value="3"/>
</dbReference>
<gene>
    <name evidence="4" type="ORF">CDV36_011249</name>
</gene>
<dbReference type="OrthoDB" id="194358at2759"/>
<evidence type="ECO:0000313" key="4">
    <source>
        <dbReference type="EMBL" id="RMJ09125.1"/>
    </source>
</evidence>
<keyword evidence="5" id="KW-1185">Reference proteome</keyword>
<feature type="repeat" description="ANK" evidence="3">
    <location>
        <begin position="536"/>
        <end position="568"/>
    </location>
</feature>
<dbReference type="PROSITE" id="PS50297">
    <property type="entry name" value="ANK_REP_REGION"/>
    <property type="match status" value="5"/>
</dbReference>
<dbReference type="PANTHER" id="PTHR24198">
    <property type="entry name" value="ANKYRIN REPEAT AND PROTEIN KINASE DOMAIN-CONTAINING PROTEIN"/>
    <property type="match status" value="1"/>
</dbReference>
<dbReference type="SMART" id="SM00248">
    <property type="entry name" value="ANK"/>
    <property type="match status" value="15"/>
</dbReference>
<dbReference type="PROSITE" id="PS50088">
    <property type="entry name" value="ANK_REPEAT"/>
    <property type="match status" value="5"/>
</dbReference>
<keyword evidence="2 3" id="KW-0040">ANK repeat</keyword>
<keyword evidence="1" id="KW-0677">Repeat</keyword>
<reference evidence="4 5" key="1">
    <citation type="submission" date="2017-06" db="EMBL/GenBank/DDBJ databases">
        <title>Comparative genomic analysis of Ambrosia Fusariam Clade fungi.</title>
        <authorList>
            <person name="Stajich J.E."/>
            <person name="Carrillo J."/>
            <person name="Kijimoto T."/>
            <person name="Eskalen A."/>
            <person name="O'Donnell K."/>
            <person name="Kasson M."/>
        </authorList>
    </citation>
    <scope>NUCLEOTIDE SEQUENCE [LARGE SCALE GENOMIC DNA]</scope>
    <source>
        <strain evidence="4">UCR3666</strain>
    </source>
</reference>
<evidence type="ECO:0000256" key="3">
    <source>
        <dbReference type="PROSITE-ProRule" id="PRU00023"/>
    </source>
</evidence>
<feature type="repeat" description="ANK" evidence="3">
    <location>
        <begin position="295"/>
        <end position="327"/>
    </location>
</feature>
<dbReference type="SUPFAM" id="SSF48403">
    <property type="entry name" value="Ankyrin repeat"/>
    <property type="match status" value="2"/>
</dbReference>